<evidence type="ECO:0000313" key="10">
    <source>
        <dbReference type="Proteomes" id="UP000015455"/>
    </source>
</evidence>
<dbReference type="AlphaFoldDB" id="T0AUA2"/>
<accession>T0AUA2</accession>
<feature type="domain" description="TRAP C4-dicarboxylate transport system permease DctM subunit" evidence="8">
    <location>
        <begin position="8"/>
        <end position="422"/>
    </location>
</feature>
<comment type="similarity">
    <text evidence="7">Belongs to the TRAP transporter large permease family.</text>
</comment>
<feature type="transmembrane region" description="Helical" evidence="7">
    <location>
        <begin position="174"/>
        <end position="196"/>
    </location>
</feature>
<dbReference type="GO" id="GO:0005886">
    <property type="term" value="C:plasma membrane"/>
    <property type="evidence" value="ECO:0007669"/>
    <property type="project" value="UniProtKB-SubCell"/>
</dbReference>
<evidence type="ECO:0000256" key="1">
    <source>
        <dbReference type="ARBA" id="ARBA00004429"/>
    </source>
</evidence>
<proteinExistence type="inferred from homology"/>
<dbReference type="GO" id="GO:0022857">
    <property type="term" value="F:transmembrane transporter activity"/>
    <property type="evidence" value="ECO:0007669"/>
    <property type="project" value="UniProtKB-UniRule"/>
</dbReference>
<evidence type="ECO:0000256" key="6">
    <source>
        <dbReference type="ARBA" id="ARBA00023136"/>
    </source>
</evidence>
<keyword evidence="10" id="KW-1185">Reference proteome</keyword>
<reference evidence="9 10" key="1">
    <citation type="submission" date="2013-06" db="EMBL/GenBank/DDBJ databases">
        <title>Draft genome sequence of Thauera terpenica.</title>
        <authorList>
            <person name="Liu B."/>
            <person name="Frostegard A.H."/>
            <person name="Shapleigh J.P."/>
        </authorList>
    </citation>
    <scope>NUCLEOTIDE SEQUENCE [LARGE SCALE GENOMIC DNA]</scope>
    <source>
        <strain evidence="9 10">58Eu</strain>
    </source>
</reference>
<keyword evidence="3 7" id="KW-0997">Cell inner membrane</keyword>
<gene>
    <name evidence="9" type="ORF">M622_12775</name>
</gene>
<keyword evidence="7" id="KW-0813">Transport</keyword>
<comment type="subunit">
    <text evidence="7">The complex comprises the extracytoplasmic solute receptor protein and the two transmembrane proteins.</text>
</comment>
<evidence type="ECO:0000256" key="3">
    <source>
        <dbReference type="ARBA" id="ARBA00022519"/>
    </source>
</evidence>
<dbReference type="NCBIfam" id="TIGR00786">
    <property type="entry name" value="dctM"/>
    <property type="match status" value="1"/>
</dbReference>
<keyword evidence="2" id="KW-1003">Cell membrane</keyword>
<feature type="transmembrane region" description="Helical" evidence="7">
    <location>
        <begin position="224"/>
        <end position="257"/>
    </location>
</feature>
<evidence type="ECO:0000256" key="2">
    <source>
        <dbReference type="ARBA" id="ARBA00022475"/>
    </source>
</evidence>
<feature type="transmembrane region" description="Helical" evidence="7">
    <location>
        <begin position="94"/>
        <end position="118"/>
    </location>
</feature>
<feature type="transmembrane region" description="Helical" evidence="7">
    <location>
        <begin position="138"/>
        <end position="162"/>
    </location>
</feature>
<evidence type="ECO:0000313" key="9">
    <source>
        <dbReference type="EMBL" id="EPZ16424.1"/>
    </source>
</evidence>
<evidence type="ECO:0000256" key="5">
    <source>
        <dbReference type="ARBA" id="ARBA00022989"/>
    </source>
</evidence>
<dbReference type="EMBL" id="ATJV01000045">
    <property type="protein sequence ID" value="EPZ16424.1"/>
    <property type="molecule type" value="Genomic_DNA"/>
</dbReference>
<dbReference type="InterPro" id="IPR004681">
    <property type="entry name" value="TRAP_DctM"/>
</dbReference>
<name>T0AUA2_9RHOO</name>
<feature type="transmembrane region" description="Helical" evidence="7">
    <location>
        <begin position="269"/>
        <end position="297"/>
    </location>
</feature>
<dbReference type="PIRSF" id="PIRSF006066">
    <property type="entry name" value="HI0050"/>
    <property type="match status" value="1"/>
</dbReference>
<feature type="transmembrane region" description="Helical" evidence="7">
    <location>
        <begin position="317"/>
        <end position="348"/>
    </location>
</feature>
<dbReference type="Proteomes" id="UP000015455">
    <property type="component" value="Unassembled WGS sequence"/>
</dbReference>
<dbReference type="PANTHER" id="PTHR33362:SF5">
    <property type="entry name" value="C4-DICARBOXYLATE TRAP TRANSPORTER LARGE PERMEASE PROTEIN DCTM"/>
    <property type="match status" value="1"/>
</dbReference>
<comment type="subcellular location">
    <subcellularLocation>
        <location evidence="1 7">Cell inner membrane</location>
        <topology evidence="1 7">Multi-pass membrane protein</topology>
    </subcellularLocation>
</comment>
<sequence length="431" mass="45251">MTAALIGFAILIALSFTGMPLAFATLLTGFVGFGLMRDWDSAVAMSGQQIGEMIVNPNLVVVPIFILMGELIRRGGIADELYEFGNALVGRLRGGLAMSTVLACGAFSTVCGSSVATAATMTKVAMPPMRRYGYHDSLSAGTVAAGGTLGILIPPSIPMVIYCIFAREDIGRMFIAGIVPGALMMTAFMVTIALWARLRPGVAPVGAAMSWTQRIAAFKKTWAFVVLFLVVLGGIYLGVFTATEAASVGAIGAYLFALARGSMRSGREYLDVIGGAVGISAAIFAIASCALVFSQFINVTGMPFALMELVNGWELSGIQLVLAIGALCILLGMVFEALGILVLIVPMFLPTLQAQGVDMIWFGVVVIILIELGLITPPVGVNVFTVKAARPDLKLGDVFAGVTPFVLAMLVTAALILIWPEIVVGLPNLMR</sequence>
<evidence type="ECO:0000256" key="4">
    <source>
        <dbReference type="ARBA" id="ARBA00022692"/>
    </source>
</evidence>
<comment type="function">
    <text evidence="7">Part of the tripartite ATP-independent periplasmic (TRAP) transport system.</text>
</comment>
<dbReference type="OrthoDB" id="9796052at2"/>
<feature type="transmembrane region" description="Helical" evidence="7">
    <location>
        <begin position="360"/>
        <end position="385"/>
    </location>
</feature>
<dbReference type="InterPro" id="IPR010656">
    <property type="entry name" value="DctM"/>
</dbReference>
<dbReference type="RefSeq" id="WP_021248536.1">
    <property type="nucleotide sequence ID" value="NZ_ATJV01000045.1"/>
</dbReference>
<dbReference type="PANTHER" id="PTHR33362">
    <property type="entry name" value="SIALIC ACID TRAP TRANSPORTER PERMEASE PROTEIN SIAT-RELATED"/>
    <property type="match status" value="1"/>
</dbReference>
<evidence type="ECO:0000259" key="8">
    <source>
        <dbReference type="Pfam" id="PF06808"/>
    </source>
</evidence>
<comment type="caution">
    <text evidence="7">Lacks conserved residue(s) required for the propagation of feature annotation.</text>
</comment>
<dbReference type="STRING" id="1348657.M622_12775"/>
<protein>
    <recommendedName>
        <fullName evidence="7">TRAP transporter large permease protein</fullName>
    </recommendedName>
</protein>
<dbReference type="eggNOG" id="COG1593">
    <property type="taxonomic scope" value="Bacteria"/>
</dbReference>
<dbReference type="PATRIC" id="fig|1348657.5.peg.1096"/>
<keyword evidence="5 7" id="KW-1133">Transmembrane helix</keyword>
<comment type="caution">
    <text evidence="9">The sequence shown here is derived from an EMBL/GenBank/DDBJ whole genome shotgun (WGS) entry which is preliminary data.</text>
</comment>
<evidence type="ECO:0000256" key="7">
    <source>
        <dbReference type="RuleBase" id="RU369079"/>
    </source>
</evidence>
<feature type="transmembrane region" description="Helical" evidence="7">
    <location>
        <begin position="405"/>
        <end position="426"/>
    </location>
</feature>
<dbReference type="Pfam" id="PF06808">
    <property type="entry name" value="DctM"/>
    <property type="match status" value="1"/>
</dbReference>
<keyword evidence="4 7" id="KW-0812">Transmembrane</keyword>
<organism evidence="9 10">
    <name type="scientific">Thauera terpenica 58Eu</name>
    <dbReference type="NCBI Taxonomy" id="1348657"/>
    <lineage>
        <taxon>Bacteria</taxon>
        <taxon>Pseudomonadati</taxon>
        <taxon>Pseudomonadota</taxon>
        <taxon>Betaproteobacteria</taxon>
        <taxon>Rhodocyclales</taxon>
        <taxon>Zoogloeaceae</taxon>
        <taxon>Thauera</taxon>
    </lineage>
</organism>
<keyword evidence="6 7" id="KW-0472">Membrane</keyword>